<name>A0AAF0V5W1_SOLVR</name>
<reference evidence="1" key="1">
    <citation type="submission" date="2023-08" db="EMBL/GenBank/DDBJ databases">
        <title>A de novo genome assembly of Solanum verrucosum Schlechtendal, a Mexican diploid species geographically isolated from the other diploid A-genome species in potato relatives.</title>
        <authorList>
            <person name="Hosaka K."/>
        </authorList>
    </citation>
    <scope>NUCLEOTIDE SEQUENCE</scope>
    <source>
        <tissue evidence="1">Young leaves</tissue>
    </source>
</reference>
<organism evidence="1 2">
    <name type="scientific">Solanum verrucosum</name>
    <dbReference type="NCBI Taxonomy" id="315347"/>
    <lineage>
        <taxon>Eukaryota</taxon>
        <taxon>Viridiplantae</taxon>
        <taxon>Streptophyta</taxon>
        <taxon>Embryophyta</taxon>
        <taxon>Tracheophyta</taxon>
        <taxon>Spermatophyta</taxon>
        <taxon>Magnoliopsida</taxon>
        <taxon>eudicotyledons</taxon>
        <taxon>Gunneridae</taxon>
        <taxon>Pentapetalae</taxon>
        <taxon>asterids</taxon>
        <taxon>lamiids</taxon>
        <taxon>Solanales</taxon>
        <taxon>Solanaceae</taxon>
        <taxon>Solanoideae</taxon>
        <taxon>Solaneae</taxon>
        <taxon>Solanum</taxon>
    </lineage>
</organism>
<sequence>MKVFLIKRFQ</sequence>
<dbReference type="Proteomes" id="UP001234989">
    <property type="component" value="Chromosome 12"/>
</dbReference>
<proteinExistence type="predicted"/>
<dbReference type="EMBL" id="CP133623">
    <property type="protein sequence ID" value="WMV57864.1"/>
    <property type="molecule type" value="Genomic_DNA"/>
</dbReference>
<evidence type="ECO:0000313" key="2">
    <source>
        <dbReference type="Proteomes" id="UP001234989"/>
    </source>
</evidence>
<gene>
    <name evidence="1" type="ORF">MTR67_051249</name>
</gene>
<protein>
    <submittedName>
        <fullName evidence="1">Uncharacterized protein</fullName>
    </submittedName>
</protein>
<evidence type="ECO:0000313" key="1">
    <source>
        <dbReference type="EMBL" id="WMV57864.1"/>
    </source>
</evidence>
<accession>A0AAF0V5W1</accession>
<keyword evidence="2" id="KW-1185">Reference proteome</keyword>